<dbReference type="Pfam" id="PF01300">
    <property type="entry name" value="Sua5_yciO_yrdC"/>
    <property type="match status" value="1"/>
</dbReference>
<dbReference type="PANTHER" id="PTHR42828">
    <property type="entry name" value="DHBP SYNTHASE RIBB-LIKE ALPHA/BETA DOMAIN-CONTAINING PROTEIN"/>
    <property type="match status" value="1"/>
</dbReference>
<evidence type="ECO:0000313" key="3">
    <source>
        <dbReference type="Proteomes" id="UP000460298"/>
    </source>
</evidence>
<dbReference type="Proteomes" id="UP000460298">
    <property type="component" value="Unassembled WGS sequence"/>
</dbReference>
<dbReference type="NCBIfam" id="TIGR00057">
    <property type="entry name" value="L-threonylcarbamoyladenylate synthase"/>
    <property type="match status" value="1"/>
</dbReference>
<name>A0A833GZA8_9LEPT</name>
<dbReference type="InterPro" id="IPR006070">
    <property type="entry name" value="Sua5-like_dom"/>
</dbReference>
<evidence type="ECO:0000313" key="2">
    <source>
        <dbReference type="EMBL" id="KAB2930511.1"/>
    </source>
</evidence>
<dbReference type="EMBL" id="WBUI01000020">
    <property type="protein sequence ID" value="KAB2930511.1"/>
    <property type="molecule type" value="Genomic_DNA"/>
</dbReference>
<reference evidence="2 3" key="1">
    <citation type="submission" date="2019-10" db="EMBL/GenBank/DDBJ databases">
        <title>Extracellular Electron Transfer in a Candidatus Methanoperedens spp. Enrichment Culture.</title>
        <authorList>
            <person name="Berger S."/>
            <person name="Rangel Shaw D."/>
            <person name="Berben T."/>
            <person name="In 'T Zandt M."/>
            <person name="Frank J."/>
            <person name="Reimann J."/>
            <person name="Jetten M.S.M."/>
            <person name="Welte C.U."/>
        </authorList>
    </citation>
    <scope>NUCLEOTIDE SEQUENCE [LARGE SCALE GENOMIC DNA]</scope>
    <source>
        <strain evidence="2">SB12</strain>
    </source>
</reference>
<dbReference type="InterPro" id="IPR017945">
    <property type="entry name" value="DHBP_synth_RibB-like_a/b_dom"/>
</dbReference>
<comment type="caution">
    <text evidence="2">The sequence shown here is derived from an EMBL/GenBank/DDBJ whole genome shotgun (WGS) entry which is preliminary data.</text>
</comment>
<accession>A0A833GZA8</accession>
<dbReference type="PROSITE" id="PS51163">
    <property type="entry name" value="YRDC"/>
    <property type="match status" value="1"/>
</dbReference>
<dbReference type="AlphaFoldDB" id="A0A833GZA8"/>
<sequence>MKHDVTEEDAIVILPCHPVNPEKRTIQKVLDGLSRGAIYIVPTDTVYAFICHLEHPKAISSLYRIKDMSEKQPLSLLCRDISMAGLFTKNIPDYVFRFMKQHTPGPYTFILPASKDMDRRGMGKRKEVGIRIVDHPLHIELMKQLDVPLVSTSVREVEAFVTSPETLEDIYGYQVEAVLDAGPRKNEYTTILDGQGDQFKLIRSGIGPIDDLDYLAEED</sequence>
<evidence type="ECO:0000259" key="1">
    <source>
        <dbReference type="PROSITE" id="PS51163"/>
    </source>
</evidence>
<dbReference type="Gene3D" id="3.90.870.10">
    <property type="entry name" value="DHBP synthase"/>
    <property type="match status" value="1"/>
</dbReference>
<dbReference type="PANTHER" id="PTHR42828:SF3">
    <property type="entry name" value="THREONYLCARBAMOYL-AMP SYNTHASE"/>
    <property type="match status" value="1"/>
</dbReference>
<proteinExistence type="predicted"/>
<dbReference type="GO" id="GO:0003725">
    <property type="term" value="F:double-stranded RNA binding"/>
    <property type="evidence" value="ECO:0007669"/>
    <property type="project" value="InterPro"/>
</dbReference>
<protein>
    <submittedName>
        <fullName evidence="2">Threonylcarbamoyl-AMP synthase</fullName>
    </submittedName>
</protein>
<gene>
    <name evidence="2" type="ORF">F9K24_16790</name>
</gene>
<feature type="domain" description="YrdC-like" evidence="1">
    <location>
        <begin position="23"/>
        <end position="207"/>
    </location>
</feature>
<dbReference type="InterPro" id="IPR052532">
    <property type="entry name" value="SUA5_domain"/>
</dbReference>
<organism evidence="2 3">
    <name type="scientific">Leptonema illini</name>
    <dbReference type="NCBI Taxonomy" id="183"/>
    <lineage>
        <taxon>Bacteria</taxon>
        <taxon>Pseudomonadati</taxon>
        <taxon>Spirochaetota</taxon>
        <taxon>Spirochaetia</taxon>
        <taxon>Leptospirales</taxon>
        <taxon>Leptospiraceae</taxon>
        <taxon>Leptonema</taxon>
    </lineage>
</organism>
<dbReference type="SUPFAM" id="SSF55821">
    <property type="entry name" value="YrdC/RibB"/>
    <property type="match status" value="1"/>
</dbReference>